<keyword evidence="1" id="KW-0472">Membrane</keyword>
<dbReference type="EMBL" id="GGEC01016348">
    <property type="protein sequence ID" value="MBW96831.1"/>
    <property type="molecule type" value="Transcribed_RNA"/>
</dbReference>
<dbReference type="EMBL" id="GGEC01016347">
    <property type="protein sequence ID" value="MBW96830.1"/>
    <property type="molecule type" value="Transcribed_RNA"/>
</dbReference>
<name>A0A2P2JTP6_RHIMU</name>
<protein>
    <submittedName>
        <fullName evidence="2">Uncharacterized protein LOC107431910</fullName>
    </submittedName>
</protein>
<accession>A0A2P2JTP6</accession>
<evidence type="ECO:0000256" key="1">
    <source>
        <dbReference type="SAM" id="Phobius"/>
    </source>
</evidence>
<feature type="transmembrane region" description="Helical" evidence="1">
    <location>
        <begin position="42"/>
        <end position="64"/>
    </location>
</feature>
<sequence length="93" mass="10654">MNIHVESHFAAVERVHGQRPPRLVLLQLARLLSLGLYLRRPMLCGIFVNILGYVAISSLCISYHSPLPHLTLYFSSWTQYVDLLALFCLLLFL</sequence>
<organism evidence="2">
    <name type="scientific">Rhizophora mucronata</name>
    <name type="common">Asiatic mangrove</name>
    <dbReference type="NCBI Taxonomy" id="61149"/>
    <lineage>
        <taxon>Eukaryota</taxon>
        <taxon>Viridiplantae</taxon>
        <taxon>Streptophyta</taxon>
        <taxon>Embryophyta</taxon>
        <taxon>Tracheophyta</taxon>
        <taxon>Spermatophyta</taxon>
        <taxon>Magnoliopsida</taxon>
        <taxon>eudicotyledons</taxon>
        <taxon>Gunneridae</taxon>
        <taxon>Pentapetalae</taxon>
        <taxon>rosids</taxon>
        <taxon>fabids</taxon>
        <taxon>Malpighiales</taxon>
        <taxon>Rhizophoraceae</taxon>
        <taxon>Rhizophora</taxon>
    </lineage>
</organism>
<dbReference type="EMBL" id="GGEC01016346">
    <property type="protein sequence ID" value="MBW96829.1"/>
    <property type="molecule type" value="Transcribed_RNA"/>
</dbReference>
<proteinExistence type="predicted"/>
<dbReference type="AlphaFoldDB" id="A0A2P2JTP6"/>
<evidence type="ECO:0000313" key="2">
    <source>
        <dbReference type="EMBL" id="MBW96831.1"/>
    </source>
</evidence>
<keyword evidence="1" id="KW-1133">Transmembrane helix</keyword>
<feature type="transmembrane region" description="Helical" evidence="1">
    <location>
        <begin position="70"/>
        <end position="92"/>
    </location>
</feature>
<keyword evidence="1" id="KW-0812">Transmembrane</keyword>
<reference evidence="2" key="1">
    <citation type="submission" date="2018-02" db="EMBL/GenBank/DDBJ databases">
        <title>Rhizophora mucronata_Transcriptome.</title>
        <authorList>
            <person name="Meera S.P."/>
            <person name="Sreeshan A."/>
            <person name="Augustine A."/>
        </authorList>
    </citation>
    <scope>NUCLEOTIDE SEQUENCE</scope>
    <source>
        <tissue evidence="2">Leaf</tissue>
    </source>
</reference>